<dbReference type="GO" id="GO:0030288">
    <property type="term" value="C:outer membrane-bounded periplasmic space"/>
    <property type="evidence" value="ECO:0007669"/>
    <property type="project" value="TreeGrafter"/>
</dbReference>
<protein>
    <submittedName>
        <fullName evidence="3">LytH protein involved in methicillin resistance / N-acetylmuramoyl-L-alanine amidase domain protein</fullName>
        <ecNumber evidence="3">3.5.1.28</ecNumber>
    </submittedName>
</protein>
<organism evidence="3 4">
    <name type="scientific">Staphylococcus aureus</name>
    <dbReference type="NCBI Taxonomy" id="1280"/>
    <lineage>
        <taxon>Bacteria</taxon>
        <taxon>Bacillati</taxon>
        <taxon>Bacillota</taxon>
        <taxon>Bacilli</taxon>
        <taxon>Bacillales</taxon>
        <taxon>Staphylococcaceae</taxon>
        <taxon>Staphylococcus</taxon>
    </lineage>
</organism>
<dbReference type="PANTHER" id="PTHR30404">
    <property type="entry name" value="N-ACETYLMURAMOYL-L-ALANINE AMIDASE"/>
    <property type="match status" value="1"/>
</dbReference>
<dbReference type="SUPFAM" id="SSF53187">
    <property type="entry name" value="Zn-dependent exopeptidases"/>
    <property type="match status" value="1"/>
</dbReference>
<evidence type="ECO:0000259" key="1">
    <source>
        <dbReference type="Pfam" id="PF01520"/>
    </source>
</evidence>
<reference evidence="4 5" key="1">
    <citation type="submission" date="2018-06" db="EMBL/GenBank/DDBJ databases">
        <authorList>
            <consortium name="Pathogen Informatics"/>
            <person name="Doyle S."/>
        </authorList>
    </citation>
    <scope>NUCLEOTIDE SEQUENCE [LARGE SCALE GENOMIC DNA]</scope>
    <source>
        <strain evidence="3 4">NCTC5664</strain>
        <strain evidence="2 5">NCTC6133</strain>
    </source>
</reference>
<gene>
    <name evidence="3" type="primary">lytH_1</name>
    <name evidence="3" type="ORF">NCTC5664_03595</name>
    <name evidence="2" type="ORF">NCTC6133_02168</name>
</gene>
<dbReference type="GO" id="GO:0008745">
    <property type="term" value="F:N-acetylmuramoyl-L-alanine amidase activity"/>
    <property type="evidence" value="ECO:0007669"/>
    <property type="project" value="UniProtKB-EC"/>
</dbReference>
<dbReference type="GO" id="GO:0009253">
    <property type="term" value="P:peptidoglycan catabolic process"/>
    <property type="evidence" value="ECO:0007669"/>
    <property type="project" value="InterPro"/>
</dbReference>
<name>A0A1D5ABM9_STAAU</name>
<dbReference type="InterPro" id="IPR002508">
    <property type="entry name" value="MurNAc-LAA_cat"/>
</dbReference>
<dbReference type="EMBL" id="UHAP01000001">
    <property type="protein sequence ID" value="SUK51110.1"/>
    <property type="molecule type" value="Genomic_DNA"/>
</dbReference>
<evidence type="ECO:0000313" key="4">
    <source>
        <dbReference type="Proteomes" id="UP000254502"/>
    </source>
</evidence>
<dbReference type="Proteomes" id="UP000254502">
    <property type="component" value="Unassembled WGS sequence"/>
</dbReference>
<evidence type="ECO:0000313" key="2">
    <source>
        <dbReference type="EMBL" id="SUK51110.1"/>
    </source>
</evidence>
<sequence>MLRQTKVPAVLLELGYISNPTDETMIKDQLHRQILEQAIVDGLKIYFSA</sequence>
<dbReference type="EMBL" id="UHAQ01000004">
    <property type="protein sequence ID" value="SUK94891.1"/>
    <property type="molecule type" value="Genomic_DNA"/>
</dbReference>
<evidence type="ECO:0000313" key="3">
    <source>
        <dbReference type="EMBL" id="SUK94891.1"/>
    </source>
</evidence>
<dbReference type="Proteomes" id="UP000255091">
    <property type="component" value="Unassembled WGS sequence"/>
</dbReference>
<dbReference type="Gene3D" id="3.40.630.40">
    <property type="entry name" value="Zn-dependent exopeptidases"/>
    <property type="match status" value="1"/>
</dbReference>
<feature type="domain" description="MurNAc-LAA" evidence="1">
    <location>
        <begin position="2"/>
        <end position="44"/>
    </location>
</feature>
<dbReference type="EC" id="3.5.1.28" evidence="3"/>
<proteinExistence type="predicted"/>
<keyword evidence="3" id="KW-0378">Hydrolase</keyword>
<dbReference type="AlphaFoldDB" id="A0A1D5ABM9"/>
<accession>A0A1D5ABM9</accession>
<dbReference type="Pfam" id="PF01520">
    <property type="entry name" value="Amidase_3"/>
    <property type="match status" value="1"/>
</dbReference>
<evidence type="ECO:0000313" key="5">
    <source>
        <dbReference type="Proteomes" id="UP000255091"/>
    </source>
</evidence>
<dbReference type="InterPro" id="IPR050695">
    <property type="entry name" value="N-acetylmuramoyl_amidase_3"/>
</dbReference>
<dbReference type="PANTHER" id="PTHR30404:SF7">
    <property type="entry name" value="CELL WALL AMIDASE LYTH-RELATED"/>
    <property type="match status" value="1"/>
</dbReference>